<dbReference type="Proteomes" id="UP000238176">
    <property type="component" value="Unassembled WGS sequence"/>
</dbReference>
<dbReference type="AlphaFoldDB" id="A0A2T0UEX3"/>
<protein>
    <submittedName>
        <fullName evidence="1">Uncharacterized protein</fullName>
    </submittedName>
</protein>
<organism evidence="1 2">
    <name type="scientific">Glycomyces artemisiae</name>
    <dbReference type="NCBI Taxonomy" id="1076443"/>
    <lineage>
        <taxon>Bacteria</taxon>
        <taxon>Bacillati</taxon>
        <taxon>Actinomycetota</taxon>
        <taxon>Actinomycetes</taxon>
        <taxon>Glycomycetales</taxon>
        <taxon>Glycomycetaceae</taxon>
        <taxon>Glycomyces</taxon>
    </lineage>
</organism>
<dbReference type="RefSeq" id="WP_106365829.1">
    <property type="nucleotide sequence ID" value="NZ_PVTJ01000009.1"/>
</dbReference>
<dbReference type="EMBL" id="PVTJ01000009">
    <property type="protein sequence ID" value="PRY56398.1"/>
    <property type="molecule type" value="Genomic_DNA"/>
</dbReference>
<keyword evidence="2" id="KW-1185">Reference proteome</keyword>
<reference evidence="1 2" key="1">
    <citation type="submission" date="2018-03" db="EMBL/GenBank/DDBJ databases">
        <title>Genomic Encyclopedia of Type Strains, Phase III (KMG-III): the genomes of soil and plant-associated and newly described type strains.</title>
        <authorList>
            <person name="Whitman W."/>
        </authorList>
    </citation>
    <scope>NUCLEOTIDE SEQUENCE [LARGE SCALE GENOMIC DNA]</scope>
    <source>
        <strain evidence="1 2">CGMCC 4.7067</strain>
    </source>
</reference>
<gene>
    <name evidence="1" type="ORF">B0I28_10947</name>
</gene>
<sequence length="101" mass="11196">MTSVVEELADPPGRVFMATWRTGPADAIITVQVWGRRERRDALLRFRHDGGHIDAGTLSGGGTDDAAVVWTDKAKEAYAEDWLDTQEREAIKALSIRWGTV</sequence>
<evidence type="ECO:0000313" key="1">
    <source>
        <dbReference type="EMBL" id="PRY56398.1"/>
    </source>
</evidence>
<comment type="caution">
    <text evidence="1">The sequence shown here is derived from an EMBL/GenBank/DDBJ whole genome shotgun (WGS) entry which is preliminary data.</text>
</comment>
<proteinExistence type="predicted"/>
<evidence type="ECO:0000313" key="2">
    <source>
        <dbReference type="Proteomes" id="UP000238176"/>
    </source>
</evidence>
<accession>A0A2T0UEX3</accession>
<name>A0A2T0UEX3_9ACTN</name>